<protein>
    <submittedName>
        <fullName evidence="2">Uncharacterized protein</fullName>
    </submittedName>
</protein>
<feature type="compositionally biased region" description="Basic and acidic residues" evidence="1">
    <location>
        <begin position="1"/>
        <end position="10"/>
    </location>
</feature>
<accession>A0A4C2A719</accession>
<evidence type="ECO:0000313" key="2">
    <source>
        <dbReference type="EMBL" id="GBP94765.1"/>
    </source>
</evidence>
<proteinExistence type="predicted"/>
<evidence type="ECO:0000256" key="1">
    <source>
        <dbReference type="SAM" id="MobiDB-lite"/>
    </source>
</evidence>
<sequence length="84" mass="8830">MTNESVKSDETYPAIAPERAGECGGATGARRRTGARLGCGVPITVYSIEPVMKLRARPARAQGRALSPADRAAILINYSDAAIN</sequence>
<organism evidence="2 3">
    <name type="scientific">Eumeta variegata</name>
    <name type="common">Bagworm moth</name>
    <name type="synonym">Eumeta japonica</name>
    <dbReference type="NCBI Taxonomy" id="151549"/>
    <lineage>
        <taxon>Eukaryota</taxon>
        <taxon>Metazoa</taxon>
        <taxon>Ecdysozoa</taxon>
        <taxon>Arthropoda</taxon>
        <taxon>Hexapoda</taxon>
        <taxon>Insecta</taxon>
        <taxon>Pterygota</taxon>
        <taxon>Neoptera</taxon>
        <taxon>Endopterygota</taxon>
        <taxon>Lepidoptera</taxon>
        <taxon>Glossata</taxon>
        <taxon>Ditrysia</taxon>
        <taxon>Tineoidea</taxon>
        <taxon>Psychidae</taxon>
        <taxon>Oiketicinae</taxon>
        <taxon>Eumeta</taxon>
    </lineage>
</organism>
<dbReference type="AlphaFoldDB" id="A0A4C2A719"/>
<name>A0A4C2A719_EUMVA</name>
<dbReference type="EMBL" id="BGZK01002546">
    <property type="protein sequence ID" value="GBP94765.1"/>
    <property type="molecule type" value="Genomic_DNA"/>
</dbReference>
<comment type="caution">
    <text evidence="2">The sequence shown here is derived from an EMBL/GenBank/DDBJ whole genome shotgun (WGS) entry which is preliminary data.</text>
</comment>
<reference evidence="2 3" key="1">
    <citation type="journal article" date="2019" name="Commun. Biol.">
        <title>The bagworm genome reveals a unique fibroin gene that provides high tensile strength.</title>
        <authorList>
            <person name="Kono N."/>
            <person name="Nakamura H."/>
            <person name="Ohtoshi R."/>
            <person name="Tomita M."/>
            <person name="Numata K."/>
            <person name="Arakawa K."/>
        </authorList>
    </citation>
    <scope>NUCLEOTIDE SEQUENCE [LARGE SCALE GENOMIC DNA]</scope>
</reference>
<feature type="region of interest" description="Disordered" evidence="1">
    <location>
        <begin position="1"/>
        <end position="32"/>
    </location>
</feature>
<gene>
    <name evidence="2" type="ORF">EVAR_88601_1</name>
</gene>
<dbReference type="Proteomes" id="UP000299102">
    <property type="component" value="Unassembled WGS sequence"/>
</dbReference>
<keyword evidence="3" id="KW-1185">Reference proteome</keyword>
<evidence type="ECO:0000313" key="3">
    <source>
        <dbReference type="Proteomes" id="UP000299102"/>
    </source>
</evidence>